<reference evidence="1" key="1">
    <citation type="submission" date="2014-09" db="EMBL/GenBank/DDBJ databases">
        <authorList>
            <person name="Magalhaes I.L.F."/>
            <person name="Oliveira U."/>
            <person name="Santos F.R."/>
            <person name="Vidigal T.H.D.A."/>
            <person name="Brescovit A.D."/>
            <person name="Santos A.J."/>
        </authorList>
    </citation>
    <scope>NUCLEOTIDE SEQUENCE</scope>
    <source>
        <tissue evidence="1">Shoot tissue taken approximately 20 cm above the soil surface</tissue>
    </source>
</reference>
<reference evidence="1" key="2">
    <citation type="journal article" date="2015" name="Data Brief">
        <title>Shoot transcriptome of the giant reed, Arundo donax.</title>
        <authorList>
            <person name="Barrero R.A."/>
            <person name="Guerrero F.D."/>
            <person name="Moolhuijzen P."/>
            <person name="Goolsby J.A."/>
            <person name="Tidwell J."/>
            <person name="Bellgard S.E."/>
            <person name="Bellgard M.I."/>
        </authorList>
    </citation>
    <scope>NUCLEOTIDE SEQUENCE</scope>
    <source>
        <tissue evidence="1">Shoot tissue taken approximately 20 cm above the soil surface</tissue>
    </source>
</reference>
<organism evidence="1">
    <name type="scientific">Arundo donax</name>
    <name type="common">Giant reed</name>
    <name type="synonym">Donax arundinaceus</name>
    <dbReference type="NCBI Taxonomy" id="35708"/>
    <lineage>
        <taxon>Eukaryota</taxon>
        <taxon>Viridiplantae</taxon>
        <taxon>Streptophyta</taxon>
        <taxon>Embryophyta</taxon>
        <taxon>Tracheophyta</taxon>
        <taxon>Spermatophyta</taxon>
        <taxon>Magnoliopsida</taxon>
        <taxon>Liliopsida</taxon>
        <taxon>Poales</taxon>
        <taxon>Poaceae</taxon>
        <taxon>PACMAD clade</taxon>
        <taxon>Arundinoideae</taxon>
        <taxon>Arundineae</taxon>
        <taxon>Arundo</taxon>
    </lineage>
</organism>
<evidence type="ECO:0000313" key="1">
    <source>
        <dbReference type="EMBL" id="JAD24028.1"/>
    </source>
</evidence>
<sequence length="44" mass="5169">MTNVSEAFACKILNTRNRLYHAYRTHLDLSLTTVDTCFLDNFCR</sequence>
<name>A0A0A8YEG8_ARUDO</name>
<dbReference type="AlphaFoldDB" id="A0A0A8YEG8"/>
<proteinExistence type="predicted"/>
<dbReference type="EMBL" id="GBRH01273867">
    <property type="protein sequence ID" value="JAD24028.1"/>
    <property type="molecule type" value="Transcribed_RNA"/>
</dbReference>
<accession>A0A0A8YEG8</accession>
<protein>
    <submittedName>
        <fullName evidence="1">Uncharacterized protein</fullName>
    </submittedName>
</protein>